<proteinExistence type="predicted"/>
<reference evidence="1" key="1">
    <citation type="submission" date="2019-09" db="EMBL/GenBank/DDBJ databases">
        <authorList>
            <person name="Qi W."/>
            <person name="Colarusso A."/>
            <person name="Olombrada M."/>
            <person name="Parrilli E."/>
            <person name="Patrignani A."/>
            <person name="Tutino M.L."/>
            <person name="Toll-Riera M."/>
        </authorList>
    </citation>
    <scope>NUCLEOTIDE SEQUENCE</scope>
    <source>
        <strain evidence="1">TAC125</strain>
        <plasmid evidence="1">pMEGA</plasmid>
    </source>
</reference>
<protein>
    <submittedName>
        <fullName evidence="1">Uncharacterized protein</fullName>
    </submittedName>
</protein>
<keyword evidence="1" id="KW-0614">Plasmid</keyword>
<sequence length="71" mass="7864">MIGKKFSVFKQIANRKGWTFEDIGNQRDIDAANGLQNKRGDNNLGLTDELNADTDLSGKAHLDHHVSKGLQ</sequence>
<name>A0A6G6ARV1_PSET1</name>
<dbReference type="RefSeq" id="WP_181718179.1">
    <property type="nucleotide sequence ID" value="NZ_MN400773.1"/>
</dbReference>
<organism evidence="1">
    <name type="scientific">Pseudoalteromonas translucida (strain TAC 125)</name>
    <dbReference type="NCBI Taxonomy" id="326442"/>
    <lineage>
        <taxon>Bacteria</taxon>
        <taxon>Pseudomonadati</taxon>
        <taxon>Pseudomonadota</taxon>
        <taxon>Gammaproteobacteria</taxon>
        <taxon>Alteromonadales</taxon>
        <taxon>Pseudoalteromonadaceae</taxon>
        <taxon>Pseudoalteromonas</taxon>
    </lineage>
</organism>
<accession>A0A6G6ARV1</accession>
<gene>
    <name evidence="1" type="ORF">PSHA_p00015</name>
</gene>
<dbReference type="EMBL" id="MN400773">
    <property type="protein sequence ID" value="QID24508.1"/>
    <property type="molecule type" value="Genomic_DNA"/>
</dbReference>
<dbReference type="AlphaFoldDB" id="A0A6G6ARV1"/>
<geneLocation type="plasmid" evidence="1">
    <name>pMEGA</name>
</geneLocation>
<evidence type="ECO:0000313" key="1">
    <source>
        <dbReference type="EMBL" id="QID24508.1"/>
    </source>
</evidence>